<dbReference type="HOGENOM" id="CLU_1801885_0_0_6"/>
<sequence>MEEIFKNSWLGLSGISIFTFLVGIIVGHKLNIHRDKRSRLFELSKDLKKYFLDQVDEPTISDYENIHKSMNVYIHYMSSINYFYKKKSLKLRYLSDNFFEYIKKAELAPSEKSVGYFYVNLSLPKDPEPIREKSKKILELLND</sequence>
<accession>N9PWY6</accession>
<dbReference type="RefSeq" id="WP_005257105.1">
    <property type="nucleotide sequence ID" value="NZ_BMDR01000001.1"/>
</dbReference>
<protein>
    <recommendedName>
        <fullName evidence="4">DUF4760 domain-containing protein</fullName>
    </recommendedName>
</protein>
<gene>
    <name evidence="2" type="ORF">F892_01412</name>
</gene>
<evidence type="ECO:0008006" key="4">
    <source>
        <dbReference type="Google" id="ProtNLM"/>
    </source>
</evidence>
<keyword evidence="1" id="KW-0812">Transmembrane</keyword>
<organism evidence="2 3">
    <name type="scientific">Acinetobacter vivianii</name>
    <dbReference type="NCBI Taxonomy" id="1776742"/>
    <lineage>
        <taxon>Bacteria</taxon>
        <taxon>Pseudomonadati</taxon>
        <taxon>Pseudomonadota</taxon>
        <taxon>Gammaproteobacteria</taxon>
        <taxon>Moraxellales</taxon>
        <taxon>Moraxellaceae</taxon>
        <taxon>Acinetobacter</taxon>
    </lineage>
</organism>
<reference evidence="2 3" key="1">
    <citation type="submission" date="2013-02" db="EMBL/GenBank/DDBJ databases">
        <title>The Genome Sequence of Acinetobacter sp. NIPH 2168.</title>
        <authorList>
            <consortium name="The Broad Institute Genome Sequencing Platform"/>
            <consortium name="The Broad Institute Genome Sequencing Center for Infectious Disease"/>
            <person name="Cerqueira G."/>
            <person name="Feldgarden M."/>
            <person name="Courvalin P."/>
            <person name="Perichon B."/>
            <person name="Grillot-Courvalin C."/>
            <person name="Clermont D."/>
            <person name="Rocha E."/>
            <person name="Yoon E.-J."/>
            <person name="Nemec A."/>
            <person name="Walker B."/>
            <person name="Young S.K."/>
            <person name="Zeng Q."/>
            <person name="Gargeya S."/>
            <person name="Fitzgerald M."/>
            <person name="Haas B."/>
            <person name="Abouelleil A."/>
            <person name="Alvarado L."/>
            <person name="Arachchi H.M."/>
            <person name="Berlin A.M."/>
            <person name="Chapman S.B."/>
            <person name="Dewar J."/>
            <person name="Goldberg J."/>
            <person name="Griggs A."/>
            <person name="Gujja S."/>
            <person name="Hansen M."/>
            <person name="Howarth C."/>
            <person name="Imamovic A."/>
            <person name="Larimer J."/>
            <person name="McCowan C."/>
            <person name="Murphy C."/>
            <person name="Neiman D."/>
            <person name="Pearson M."/>
            <person name="Priest M."/>
            <person name="Roberts A."/>
            <person name="Saif S."/>
            <person name="Shea T."/>
            <person name="Sisk P."/>
            <person name="Sykes S."/>
            <person name="Wortman J."/>
            <person name="Nusbaum C."/>
            <person name="Birren B."/>
        </authorList>
    </citation>
    <scope>NUCLEOTIDE SEQUENCE [LARGE SCALE GENOMIC DNA]</scope>
    <source>
        <strain evidence="2 3">NIPH 2168</strain>
    </source>
</reference>
<evidence type="ECO:0000256" key="1">
    <source>
        <dbReference type="SAM" id="Phobius"/>
    </source>
</evidence>
<keyword evidence="1" id="KW-1133">Transmembrane helix</keyword>
<name>N9PWY6_9GAMM</name>
<evidence type="ECO:0000313" key="3">
    <source>
        <dbReference type="Proteomes" id="UP000013173"/>
    </source>
</evidence>
<dbReference type="AlphaFoldDB" id="N9PWY6"/>
<keyword evidence="3" id="KW-1185">Reference proteome</keyword>
<keyword evidence="1" id="KW-0472">Membrane</keyword>
<feature type="transmembrane region" description="Helical" evidence="1">
    <location>
        <begin position="12"/>
        <end position="30"/>
    </location>
</feature>
<proteinExistence type="predicted"/>
<evidence type="ECO:0000313" key="2">
    <source>
        <dbReference type="EMBL" id="ENX22171.1"/>
    </source>
</evidence>
<dbReference type="Proteomes" id="UP000013173">
    <property type="component" value="Unassembled WGS sequence"/>
</dbReference>
<dbReference type="GeneID" id="303681827"/>
<dbReference type="EMBL" id="APRW01000009">
    <property type="protein sequence ID" value="ENX22171.1"/>
    <property type="molecule type" value="Genomic_DNA"/>
</dbReference>
<comment type="caution">
    <text evidence="2">The sequence shown here is derived from an EMBL/GenBank/DDBJ whole genome shotgun (WGS) entry which is preliminary data.</text>
</comment>